<dbReference type="Pfam" id="PF02368">
    <property type="entry name" value="Big_2"/>
    <property type="match status" value="2"/>
</dbReference>
<dbReference type="InterPro" id="IPR008979">
    <property type="entry name" value="Galactose-bd-like_sf"/>
</dbReference>
<dbReference type="AlphaFoldDB" id="A0AAJ6BIG8"/>
<dbReference type="Gene3D" id="2.60.120.260">
    <property type="entry name" value="Galactose-binding domain-like"/>
    <property type="match status" value="1"/>
</dbReference>
<keyword evidence="1" id="KW-0732">Signal</keyword>
<name>A0AAJ6BIG8_9BACT</name>
<proteinExistence type="predicted"/>
<feature type="signal peptide" evidence="1">
    <location>
        <begin position="1"/>
        <end position="29"/>
    </location>
</feature>
<evidence type="ECO:0000313" key="4">
    <source>
        <dbReference type="Proteomes" id="UP001220610"/>
    </source>
</evidence>
<dbReference type="SMART" id="SM00635">
    <property type="entry name" value="BID_2"/>
    <property type="match status" value="2"/>
</dbReference>
<sequence length="391" mass="41807">MYFNLNGMLNNYKVFAFAAKLLLLSLLFAGCDKNMPSVNQVGVESITLNEELSKGITLLKGTSLNIGWKVTVLPEKATDRAENYSSSDPEVASVNGNGLLTAKNEGVATITITVSGKSVEFTVTTVNKIIVPATAIRLLIADLDLMKGATHNLFSQVMITPLEANDGLNYVSSDPAVATTNQDGLLEGVSLGTATITVSSRQNPAVSAAVTVHVVPFSGDYPRAGWTMTASHELMIATGNPEGNSLSAAIDGDLATNFCLVRPGKTSGVTTKVTVPSGAAIYFTVDMKTAQEVNYFRMRHRDITQAFIRWFGFDEIAGSNDGINFQVIATDVVIPDAGTASLQETVNIPLPKSSYRYLKFYAQKAQCFNGGSYTSQGNTVQLQELYLGITP</sequence>
<dbReference type="InterPro" id="IPR003343">
    <property type="entry name" value="Big_2"/>
</dbReference>
<dbReference type="SUPFAM" id="SSF49373">
    <property type="entry name" value="Invasin/intimin cell-adhesion fragments"/>
    <property type="match status" value="2"/>
</dbReference>
<evidence type="ECO:0000256" key="1">
    <source>
        <dbReference type="SAM" id="SignalP"/>
    </source>
</evidence>
<dbReference type="InterPro" id="IPR008964">
    <property type="entry name" value="Invasin/intimin_cell_adhesion"/>
</dbReference>
<dbReference type="Pfam" id="PF00754">
    <property type="entry name" value="F5_F8_type_C"/>
    <property type="match status" value="1"/>
</dbReference>
<gene>
    <name evidence="3" type="ORF">P0Y53_12395</name>
</gene>
<feature type="domain" description="BIG2" evidence="2">
    <location>
        <begin position="132"/>
        <end position="210"/>
    </location>
</feature>
<dbReference type="InterPro" id="IPR000421">
    <property type="entry name" value="FA58C"/>
</dbReference>
<dbReference type="EMBL" id="CP119311">
    <property type="protein sequence ID" value="WEK38298.1"/>
    <property type="molecule type" value="Genomic_DNA"/>
</dbReference>
<dbReference type="Gene3D" id="2.60.40.1080">
    <property type="match status" value="2"/>
</dbReference>
<protein>
    <submittedName>
        <fullName evidence="3">Ig-like domain-containing protein</fullName>
    </submittedName>
</protein>
<feature type="chain" id="PRO_5042475719" evidence="1">
    <location>
        <begin position="30"/>
        <end position="391"/>
    </location>
</feature>
<dbReference type="SUPFAM" id="SSF49785">
    <property type="entry name" value="Galactose-binding domain-like"/>
    <property type="match status" value="1"/>
</dbReference>
<evidence type="ECO:0000313" key="3">
    <source>
        <dbReference type="EMBL" id="WEK38298.1"/>
    </source>
</evidence>
<organism evidence="3 4">
    <name type="scientific">Candidatus Pseudobacter hemicellulosilyticus</name>
    <dbReference type="NCBI Taxonomy" id="3121375"/>
    <lineage>
        <taxon>Bacteria</taxon>
        <taxon>Pseudomonadati</taxon>
        <taxon>Bacteroidota</taxon>
        <taxon>Chitinophagia</taxon>
        <taxon>Chitinophagales</taxon>
        <taxon>Chitinophagaceae</taxon>
        <taxon>Pseudobacter</taxon>
    </lineage>
</organism>
<feature type="domain" description="BIG2" evidence="2">
    <location>
        <begin position="52"/>
        <end position="123"/>
    </location>
</feature>
<reference evidence="3" key="1">
    <citation type="submission" date="2023-03" db="EMBL/GenBank/DDBJ databases">
        <title>Andean soil-derived lignocellulolytic bacterial consortium as a source of novel taxa and putative plastic-active enzymes.</title>
        <authorList>
            <person name="Diaz-Garcia L."/>
            <person name="Chuvochina M."/>
            <person name="Feuerriegel G."/>
            <person name="Bunk B."/>
            <person name="Sproer C."/>
            <person name="Streit W.R."/>
            <person name="Rodriguez L.M."/>
            <person name="Overmann J."/>
            <person name="Jimenez D.J."/>
        </authorList>
    </citation>
    <scope>NUCLEOTIDE SEQUENCE</scope>
    <source>
        <strain evidence="3">MAG 7</strain>
    </source>
</reference>
<evidence type="ECO:0000259" key="2">
    <source>
        <dbReference type="SMART" id="SM00635"/>
    </source>
</evidence>
<dbReference type="Proteomes" id="UP001220610">
    <property type="component" value="Chromosome"/>
</dbReference>
<accession>A0AAJ6BIG8</accession>